<dbReference type="Proteomes" id="UP000749293">
    <property type="component" value="Unassembled WGS sequence"/>
</dbReference>
<dbReference type="PROSITE" id="PS00657">
    <property type="entry name" value="FORK_HEAD_1"/>
    <property type="match status" value="1"/>
</dbReference>
<evidence type="ECO:0000256" key="4">
    <source>
        <dbReference type="PROSITE-ProRule" id="PRU00089"/>
    </source>
</evidence>
<evidence type="ECO:0000256" key="5">
    <source>
        <dbReference type="SAM" id="MobiDB-lite"/>
    </source>
</evidence>
<dbReference type="SMART" id="SM00339">
    <property type="entry name" value="FH"/>
    <property type="match status" value="1"/>
</dbReference>
<dbReference type="OrthoDB" id="5954824at2759"/>
<feature type="compositionally biased region" description="Polar residues" evidence="5">
    <location>
        <begin position="460"/>
        <end position="475"/>
    </location>
</feature>
<dbReference type="Pfam" id="PF00250">
    <property type="entry name" value="Forkhead"/>
    <property type="match status" value="1"/>
</dbReference>
<feature type="compositionally biased region" description="Low complexity" evidence="5">
    <location>
        <begin position="57"/>
        <end position="67"/>
    </location>
</feature>
<dbReference type="PROSITE" id="PS50039">
    <property type="entry name" value="FORK_HEAD_3"/>
    <property type="match status" value="1"/>
</dbReference>
<dbReference type="InterPro" id="IPR036390">
    <property type="entry name" value="WH_DNA-bd_sf"/>
</dbReference>
<dbReference type="CDD" id="cd00059">
    <property type="entry name" value="FH_FOX"/>
    <property type="match status" value="1"/>
</dbReference>
<feature type="compositionally biased region" description="Polar residues" evidence="5">
    <location>
        <begin position="167"/>
        <end position="176"/>
    </location>
</feature>
<evidence type="ECO:0000256" key="1">
    <source>
        <dbReference type="ARBA" id="ARBA00004123"/>
    </source>
</evidence>
<evidence type="ECO:0000256" key="3">
    <source>
        <dbReference type="ARBA" id="ARBA00023242"/>
    </source>
</evidence>
<organism evidence="7 8">
    <name type="scientific">Geosmithia morbida</name>
    <dbReference type="NCBI Taxonomy" id="1094350"/>
    <lineage>
        <taxon>Eukaryota</taxon>
        <taxon>Fungi</taxon>
        <taxon>Dikarya</taxon>
        <taxon>Ascomycota</taxon>
        <taxon>Pezizomycotina</taxon>
        <taxon>Sordariomycetes</taxon>
        <taxon>Hypocreomycetidae</taxon>
        <taxon>Hypocreales</taxon>
        <taxon>Bionectriaceae</taxon>
        <taxon>Geosmithia</taxon>
    </lineage>
</organism>
<feature type="region of interest" description="Disordered" evidence="5">
    <location>
        <begin position="384"/>
        <end position="495"/>
    </location>
</feature>
<evidence type="ECO:0000259" key="6">
    <source>
        <dbReference type="PROSITE" id="PS50039"/>
    </source>
</evidence>
<evidence type="ECO:0000313" key="8">
    <source>
        <dbReference type="Proteomes" id="UP000749293"/>
    </source>
</evidence>
<dbReference type="GO" id="GO:0000978">
    <property type="term" value="F:RNA polymerase II cis-regulatory region sequence-specific DNA binding"/>
    <property type="evidence" value="ECO:0007669"/>
    <property type="project" value="TreeGrafter"/>
</dbReference>
<keyword evidence="8" id="KW-1185">Reference proteome</keyword>
<feature type="region of interest" description="Disordered" evidence="5">
    <location>
        <begin position="57"/>
        <end position="176"/>
    </location>
</feature>
<feature type="domain" description="Fork-head" evidence="6">
    <location>
        <begin position="199"/>
        <end position="289"/>
    </location>
</feature>
<comment type="caution">
    <text evidence="7">The sequence shown here is derived from an EMBL/GenBank/DDBJ whole genome shotgun (WGS) entry which is preliminary data.</text>
</comment>
<dbReference type="EMBL" id="JAANYQ010000005">
    <property type="protein sequence ID" value="KAF4124127.1"/>
    <property type="molecule type" value="Genomic_DNA"/>
</dbReference>
<comment type="subcellular location">
    <subcellularLocation>
        <location evidence="1 4">Nucleus</location>
    </subcellularLocation>
</comment>
<keyword evidence="3 4" id="KW-0539">Nucleus</keyword>
<dbReference type="RefSeq" id="XP_035322779.1">
    <property type="nucleotide sequence ID" value="XM_035467813.1"/>
</dbReference>
<name>A0A9P5D2Q7_9HYPO</name>
<dbReference type="SUPFAM" id="SSF46785">
    <property type="entry name" value="Winged helix' DNA-binding domain"/>
    <property type="match status" value="1"/>
</dbReference>
<feature type="compositionally biased region" description="Polar residues" evidence="5">
    <location>
        <begin position="384"/>
        <end position="398"/>
    </location>
</feature>
<dbReference type="InterPro" id="IPR018122">
    <property type="entry name" value="TF_fork_head_CS_1"/>
</dbReference>
<evidence type="ECO:0000256" key="2">
    <source>
        <dbReference type="ARBA" id="ARBA00023125"/>
    </source>
</evidence>
<proteinExistence type="predicted"/>
<reference evidence="7" key="1">
    <citation type="submission" date="2020-03" db="EMBL/GenBank/DDBJ databases">
        <title>Site-based positive gene gene selection in Geosmithia morbida across the United States reveals a broad range of putative effectors and factors for local host and environmental adapation.</title>
        <authorList>
            <person name="Onufrak A."/>
            <person name="Murdoch R.W."/>
            <person name="Gazis R."/>
            <person name="Huff M."/>
            <person name="Staton M."/>
            <person name="Klingeman W."/>
            <person name="Hadziabdic D."/>
        </authorList>
    </citation>
    <scope>NUCLEOTIDE SEQUENCE</scope>
    <source>
        <strain evidence="7">1262</strain>
    </source>
</reference>
<protein>
    <recommendedName>
        <fullName evidence="6">Fork-head domain-containing protein</fullName>
    </recommendedName>
</protein>
<dbReference type="Gene3D" id="1.10.10.10">
    <property type="entry name" value="Winged helix-like DNA-binding domain superfamily/Winged helix DNA-binding domain"/>
    <property type="match status" value="1"/>
</dbReference>
<dbReference type="PANTHER" id="PTHR11829:SF343">
    <property type="entry name" value="FORK-HEAD DOMAIN-CONTAINING PROTEIN"/>
    <property type="match status" value="1"/>
</dbReference>
<dbReference type="PRINTS" id="PR00053">
    <property type="entry name" value="FORKHEAD"/>
</dbReference>
<accession>A0A9P5D2Q7</accession>
<feature type="region of interest" description="Disordered" evidence="5">
    <location>
        <begin position="262"/>
        <end position="364"/>
    </location>
</feature>
<dbReference type="PANTHER" id="PTHR11829">
    <property type="entry name" value="FORKHEAD BOX PROTEIN"/>
    <property type="match status" value="1"/>
</dbReference>
<gene>
    <name evidence="7" type="ORF">GMORB2_5843</name>
</gene>
<dbReference type="InterPro" id="IPR030456">
    <property type="entry name" value="TF_fork_head_CS_2"/>
</dbReference>
<feature type="DNA-binding region" description="Fork-head" evidence="4">
    <location>
        <begin position="199"/>
        <end position="289"/>
    </location>
</feature>
<dbReference type="InterPro" id="IPR050211">
    <property type="entry name" value="FOX_domain-containing"/>
</dbReference>
<feature type="compositionally biased region" description="Basic and acidic residues" evidence="5">
    <location>
        <begin position="118"/>
        <end position="128"/>
    </location>
</feature>
<dbReference type="InterPro" id="IPR036388">
    <property type="entry name" value="WH-like_DNA-bd_sf"/>
</dbReference>
<sequence>MAKHTLFPGSGEPFHVFQDDIFEDTTPMTSHAPMPSFENRPRRPLNSVDLNAMIESQPRPQFPQSPFKMKNLTRAPLKPTNGKRLNKVSMPPPGRAVYPNQTDSLKKPILSKFNTRPKKSDQDHKSPWEEDSTFGQGSPLAALVGKPMHSSSGSESLIKFGPPIQEPSPTTTPAIEQSDQTTVIPPWDSFPPIIDDGSKPPHSYAQMIAMALFRSPTRRLTLAQIYKWISDNFAFYRPNDSGWQNSIRHNLSLHKNFIKVDRPKEDPGKGHYWTIEPGTEGQFLRDKPKGKSTPENLPVMSTRLEPSGPTPVPTSEPCLPPPAPADAGPSQSSQHLKPIPSSDATISDAENAGNDDVPGDHQPKTSALFNAVLYSPAPAGLNSSPPVTWNGRSGQSAPSARPVSRKRAAEDDSGYISSLDSSVIRPKKSTVEFTPDEDLPRKRRKHNPHGRAEVEIARLRNSSPFSPTKSRSDSVARNAPSSPLRPTTSPLRPLNRNRAALETPVKMPPPMQHPPSVSPNTNLKNHRNVVQGMLKSAALVTDENEAPWSPEFKLDDLDTRDYTHATDDDLLPLEWQFFRSEPYGAENDAAIAISYGVQRDATYDPTYDTAH</sequence>
<dbReference type="PROSITE" id="PS00658">
    <property type="entry name" value="FORK_HEAD_2"/>
    <property type="match status" value="1"/>
</dbReference>
<keyword evidence="2 4" id="KW-0238">DNA-binding</keyword>
<dbReference type="AlphaFoldDB" id="A0A9P5D2Q7"/>
<dbReference type="GO" id="GO:0001228">
    <property type="term" value="F:DNA-binding transcription activator activity, RNA polymerase II-specific"/>
    <property type="evidence" value="ECO:0007669"/>
    <property type="project" value="UniProtKB-ARBA"/>
</dbReference>
<dbReference type="InterPro" id="IPR001766">
    <property type="entry name" value="Fork_head_dom"/>
</dbReference>
<dbReference type="GO" id="GO:0005634">
    <property type="term" value="C:nucleus"/>
    <property type="evidence" value="ECO:0007669"/>
    <property type="project" value="UniProtKB-SubCell"/>
</dbReference>
<dbReference type="FunFam" id="1.10.10.10:FF:000260">
    <property type="entry name" value="Forkhead transcription factor (Sep1)"/>
    <property type="match status" value="1"/>
</dbReference>
<evidence type="ECO:0000313" key="7">
    <source>
        <dbReference type="EMBL" id="KAF4124127.1"/>
    </source>
</evidence>
<feature type="region of interest" description="Disordered" evidence="5">
    <location>
        <begin position="25"/>
        <end position="44"/>
    </location>
</feature>
<feature type="compositionally biased region" description="Low complexity" evidence="5">
    <location>
        <begin position="480"/>
        <end position="494"/>
    </location>
</feature>
<feature type="compositionally biased region" description="Pro residues" evidence="5">
    <location>
        <begin position="308"/>
        <end position="324"/>
    </location>
</feature>
<dbReference type="GeneID" id="55972068"/>